<dbReference type="EMBL" id="CAUYUJ010017601">
    <property type="protein sequence ID" value="CAK0876159.1"/>
    <property type="molecule type" value="Genomic_DNA"/>
</dbReference>
<proteinExistence type="predicted"/>
<gene>
    <name evidence="2" type="ORF">PCOR1329_LOCUS60627</name>
</gene>
<dbReference type="Proteomes" id="UP001189429">
    <property type="component" value="Unassembled WGS sequence"/>
</dbReference>
<evidence type="ECO:0000256" key="1">
    <source>
        <dbReference type="SAM" id="MobiDB-lite"/>
    </source>
</evidence>
<keyword evidence="3" id="KW-1185">Reference proteome</keyword>
<comment type="caution">
    <text evidence="2">The sequence shown here is derived from an EMBL/GenBank/DDBJ whole genome shotgun (WGS) entry which is preliminary data.</text>
</comment>
<feature type="compositionally biased region" description="Basic and acidic residues" evidence="1">
    <location>
        <begin position="48"/>
        <end position="59"/>
    </location>
</feature>
<organism evidence="2 3">
    <name type="scientific">Prorocentrum cordatum</name>
    <dbReference type="NCBI Taxonomy" id="2364126"/>
    <lineage>
        <taxon>Eukaryota</taxon>
        <taxon>Sar</taxon>
        <taxon>Alveolata</taxon>
        <taxon>Dinophyceae</taxon>
        <taxon>Prorocentrales</taxon>
        <taxon>Prorocentraceae</taxon>
        <taxon>Prorocentrum</taxon>
    </lineage>
</organism>
<evidence type="ECO:0000313" key="2">
    <source>
        <dbReference type="EMBL" id="CAK0876159.1"/>
    </source>
</evidence>
<feature type="compositionally biased region" description="Low complexity" evidence="1">
    <location>
        <begin position="38"/>
        <end position="47"/>
    </location>
</feature>
<feature type="region of interest" description="Disordered" evidence="1">
    <location>
        <begin position="38"/>
        <end position="109"/>
    </location>
</feature>
<reference evidence="2" key="1">
    <citation type="submission" date="2023-10" db="EMBL/GenBank/DDBJ databases">
        <authorList>
            <person name="Chen Y."/>
            <person name="Shah S."/>
            <person name="Dougan E. K."/>
            <person name="Thang M."/>
            <person name="Chan C."/>
        </authorList>
    </citation>
    <scope>NUCLEOTIDE SEQUENCE [LARGE SCALE GENOMIC DNA]</scope>
</reference>
<evidence type="ECO:0000313" key="3">
    <source>
        <dbReference type="Proteomes" id="UP001189429"/>
    </source>
</evidence>
<sequence>MQNAGWRTWPEHRVHHFQESHKPLWAKMVYSSQSLLRCGPAAGAPRGARPEAKRSRSDQDQEDEEGGEAAALQGAARTPRGRWGCAERGGSPQEASRTLPRGEVSQTHG</sequence>
<accession>A0ABN9VUN3</accession>
<name>A0ABN9VUN3_9DINO</name>
<protein>
    <submittedName>
        <fullName evidence="2">Uncharacterized protein</fullName>
    </submittedName>
</protein>